<feature type="signal peptide" evidence="2">
    <location>
        <begin position="1"/>
        <end position="17"/>
    </location>
</feature>
<keyword evidence="5" id="KW-1185">Reference proteome</keyword>
<feature type="domain" description="Neurotransmitter-gated ion-channel ligand-binding" evidence="3">
    <location>
        <begin position="35"/>
        <end position="192"/>
    </location>
</feature>
<evidence type="ECO:0000259" key="3">
    <source>
        <dbReference type="Pfam" id="PF02931"/>
    </source>
</evidence>
<dbReference type="Pfam" id="PF02931">
    <property type="entry name" value="Neur_chan_LBD"/>
    <property type="match status" value="3"/>
</dbReference>
<reference evidence="4" key="1">
    <citation type="submission" date="2021-12" db="EMBL/GenBank/DDBJ databases">
        <authorList>
            <person name="Martin H S."/>
        </authorList>
    </citation>
    <scope>NUCLEOTIDE SEQUENCE</scope>
</reference>
<dbReference type="InterPro" id="IPR036734">
    <property type="entry name" value="Neur_chan_lig-bd_sf"/>
</dbReference>
<organism evidence="4 5">
    <name type="scientific">Brenthis ino</name>
    <name type="common">lesser marbled fritillary</name>
    <dbReference type="NCBI Taxonomy" id="405034"/>
    <lineage>
        <taxon>Eukaryota</taxon>
        <taxon>Metazoa</taxon>
        <taxon>Ecdysozoa</taxon>
        <taxon>Arthropoda</taxon>
        <taxon>Hexapoda</taxon>
        <taxon>Insecta</taxon>
        <taxon>Pterygota</taxon>
        <taxon>Neoptera</taxon>
        <taxon>Endopterygota</taxon>
        <taxon>Lepidoptera</taxon>
        <taxon>Glossata</taxon>
        <taxon>Ditrysia</taxon>
        <taxon>Papilionoidea</taxon>
        <taxon>Nymphalidae</taxon>
        <taxon>Heliconiinae</taxon>
        <taxon>Argynnini</taxon>
        <taxon>Brenthis</taxon>
    </lineage>
</organism>
<feature type="non-terminal residue" evidence="4">
    <location>
        <position position="785"/>
    </location>
</feature>
<dbReference type="SUPFAM" id="SSF63712">
    <property type="entry name" value="Nicotinic receptor ligand binding domain-like"/>
    <property type="match status" value="3"/>
</dbReference>
<evidence type="ECO:0000256" key="1">
    <source>
        <dbReference type="SAM" id="Phobius"/>
    </source>
</evidence>
<dbReference type="OrthoDB" id="5975154at2759"/>
<accession>A0A8J9YGM2</accession>
<dbReference type="EMBL" id="OV170229">
    <property type="protein sequence ID" value="CAH0731649.1"/>
    <property type="molecule type" value="Genomic_DNA"/>
</dbReference>
<gene>
    <name evidence="4" type="ORF">BINO364_LOCUS16458</name>
</gene>
<dbReference type="AlphaFoldDB" id="A0A8J9YGM2"/>
<feature type="domain" description="Neurotransmitter-gated ion-channel ligand-binding" evidence="3">
    <location>
        <begin position="561"/>
        <end position="727"/>
    </location>
</feature>
<dbReference type="GO" id="GO:0016020">
    <property type="term" value="C:membrane"/>
    <property type="evidence" value="ECO:0007669"/>
    <property type="project" value="InterPro"/>
</dbReference>
<dbReference type="CDD" id="cd18989">
    <property type="entry name" value="LGIC_ECD_cation"/>
    <property type="match status" value="3"/>
</dbReference>
<keyword evidence="2" id="KW-0732">Signal</keyword>
<feature type="transmembrane region" description="Helical" evidence="1">
    <location>
        <begin position="480"/>
        <end position="501"/>
    </location>
</feature>
<dbReference type="PANTHER" id="PTHR18945">
    <property type="entry name" value="NEUROTRANSMITTER GATED ION CHANNEL"/>
    <property type="match status" value="1"/>
</dbReference>
<proteinExistence type="predicted"/>
<feature type="transmembrane region" description="Helical" evidence="1">
    <location>
        <begin position="234"/>
        <end position="258"/>
    </location>
</feature>
<feature type="transmembrane region" description="Helical" evidence="1">
    <location>
        <begin position="513"/>
        <end position="530"/>
    </location>
</feature>
<keyword evidence="1" id="KW-0812">Transmembrane</keyword>
<keyword evidence="1" id="KW-0472">Membrane</keyword>
<sequence>MLLITIFIIFFIKHSDSDCVLHTGPSDRQLEVKLHNYLLSKNEELHVQPNKNLTTIAIKFILKTFKFDNNEEVFSIYNWVILQWEDPRLQWNATEYEGVDKTIVNSFDIWTPLRTLTNKEVKGAGHAYSLPYEYCQVDNKGQVMCFLYILHRTTCITKLDNWPYDSQTCTFNLGIVERNKENLVFTFNKSRGIFTERAEYGPGWDIIDYAVGENATGVIKLYLTFVVERHAKGLGALVVFPLIVVAMSLTTIFILFFIKHSTSDCVLHTEPSDRLYEVKLHKDVFYNDNNFLVIPNKNGTTVTLKFMLKNFKFDTTEEQFGIYSWMFFQWKDPRIQWNSSDYGGVDKTIIHSVNIWTPLRILTNLGDVSEFGGEYYPYTYCQVDNTGKVLCVLRVSFATMCITKLDDWPYDSQTCIFNFGIKKSNKDNVTFTFNQSRGISAFGAEYGSGWDIVYNAVGENATDAIKFNLTFVLERHATGLASLVVFPLVIVGTMTVSSMFLDAYPYLVSSNSLIDNLAMSLTTIFILFFIKHSASDCVLHTEPSDRQFEVKLLKDVFFNDTDLFVIPNKDGITVTINFILKNFKFDKNEELFDIYSWMFFQWEDPRIQWNASDYGGIDKTSISNINFWTPLGILTNLGDVTGFSGEHYHYRYCEVDNTGKILCVVQIFHETMCIAKLNDWPYDSQTCIFNFGINKSNKDKVTFTFNQSRGISALGAENGSGWDIVDYAVRENATDAIKFNLTFVVERHATGLAALVVFPLVIVAKVGSSGNGEWTITCWSVDRFR</sequence>
<evidence type="ECO:0000313" key="5">
    <source>
        <dbReference type="Proteomes" id="UP000838878"/>
    </source>
</evidence>
<evidence type="ECO:0000313" key="4">
    <source>
        <dbReference type="EMBL" id="CAH0731649.1"/>
    </source>
</evidence>
<feature type="chain" id="PRO_5035439873" description="Neurotransmitter-gated ion-channel ligand-binding domain-containing protein" evidence="2">
    <location>
        <begin position="18"/>
        <end position="785"/>
    </location>
</feature>
<dbReference type="Gene3D" id="2.70.170.10">
    <property type="entry name" value="Neurotransmitter-gated ion-channel ligand-binding domain"/>
    <property type="match status" value="3"/>
</dbReference>
<evidence type="ECO:0000256" key="2">
    <source>
        <dbReference type="SAM" id="SignalP"/>
    </source>
</evidence>
<dbReference type="GO" id="GO:0004888">
    <property type="term" value="F:transmembrane signaling receptor activity"/>
    <property type="evidence" value="ECO:0007669"/>
    <property type="project" value="InterPro"/>
</dbReference>
<name>A0A8J9YGM2_9NEOP</name>
<protein>
    <recommendedName>
        <fullName evidence="3">Neurotransmitter-gated ion-channel ligand-binding domain-containing protein</fullName>
    </recommendedName>
</protein>
<dbReference type="GO" id="GO:0005230">
    <property type="term" value="F:extracellular ligand-gated monoatomic ion channel activity"/>
    <property type="evidence" value="ECO:0007669"/>
    <property type="project" value="InterPro"/>
</dbReference>
<keyword evidence="1" id="KW-1133">Transmembrane helix</keyword>
<dbReference type="InterPro" id="IPR006201">
    <property type="entry name" value="Neur_channel"/>
</dbReference>
<feature type="domain" description="Neurotransmitter-gated ion-channel ligand-binding" evidence="3">
    <location>
        <begin position="285"/>
        <end position="437"/>
    </location>
</feature>
<dbReference type="InterPro" id="IPR006202">
    <property type="entry name" value="Neur_chan_lig-bd"/>
</dbReference>
<dbReference type="Proteomes" id="UP000838878">
    <property type="component" value="Chromosome 9"/>
</dbReference>